<comment type="caution">
    <text evidence="2">The sequence shown here is derived from an EMBL/GenBank/DDBJ whole genome shotgun (WGS) entry which is preliminary data.</text>
</comment>
<name>A0A3N4MAM4_9BACT</name>
<accession>A0A3N4MAM4</accession>
<dbReference type="Proteomes" id="UP000279089">
    <property type="component" value="Unassembled WGS sequence"/>
</dbReference>
<keyword evidence="2" id="KW-0238">DNA-binding</keyword>
<feature type="domain" description="Helix-turn-helix" evidence="1">
    <location>
        <begin position="42"/>
        <end position="86"/>
    </location>
</feature>
<evidence type="ECO:0000259" key="1">
    <source>
        <dbReference type="Pfam" id="PF12728"/>
    </source>
</evidence>
<dbReference type="OrthoDB" id="1097811at2"/>
<dbReference type="Pfam" id="PF12728">
    <property type="entry name" value="HTH_17"/>
    <property type="match status" value="1"/>
</dbReference>
<evidence type="ECO:0000313" key="3">
    <source>
        <dbReference type="Proteomes" id="UP000279089"/>
    </source>
</evidence>
<reference evidence="3" key="1">
    <citation type="submission" date="2018-11" db="EMBL/GenBank/DDBJ databases">
        <title>Chitinophaga lutea sp.nov., isolate from arsenic contaminated soil.</title>
        <authorList>
            <person name="Zong Y."/>
        </authorList>
    </citation>
    <scope>NUCLEOTIDE SEQUENCE [LARGE SCALE GENOMIC DNA]</scope>
    <source>
        <strain evidence="3">YLT18</strain>
    </source>
</reference>
<dbReference type="EMBL" id="RMBX01000007">
    <property type="protein sequence ID" value="RPD40528.1"/>
    <property type="molecule type" value="Genomic_DNA"/>
</dbReference>
<organism evidence="2 3">
    <name type="scientific">Chitinophaga barathri</name>
    <dbReference type="NCBI Taxonomy" id="1647451"/>
    <lineage>
        <taxon>Bacteria</taxon>
        <taxon>Pseudomonadati</taxon>
        <taxon>Bacteroidota</taxon>
        <taxon>Chitinophagia</taxon>
        <taxon>Chitinophagales</taxon>
        <taxon>Chitinophagaceae</taxon>
        <taxon>Chitinophaga</taxon>
    </lineage>
</organism>
<sequence>MMAKQMLQIENLDSSALLKLFDGLNKRFDELAPAVPNDPDTYMTRQEVADLFKISLPTVHAWMNTGILKYYKIANKTRFLRGEVLAAVTAIKQKGGSHE</sequence>
<dbReference type="RefSeq" id="WP_120517154.1">
    <property type="nucleotide sequence ID" value="NZ_QXZY01000008.1"/>
</dbReference>
<gene>
    <name evidence="2" type="ORF">EG028_14580</name>
</gene>
<keyword evidence="3" id="KW-1185">Reference proteome</keyword>
<proteinExistence type="predicted"/>
<evidence type="ECO:0000313" key="2">
    <source>
        <dbReference type="EMBL" id="RPD40528.1"/>
    </source>
</evidence>
<dbReference type="InterPro" id="IPR041657">
    <property type="entry name" value="HTH_17"/>
</dbReference>
<dbReference type="InterPro" id="IPR009061">
    <property type="entry name" value="DNA-bd_dom_put_sf"/>
</dbReference>
<dbReference type="SUPFAM" id="SSF46955">
    <property type="entry name" value="Putative DNA-binding domain"/>
    <property type="match status" value="1"/>
</dbReference>
<dbReference type="GO" id="GO:0003677">
    <property type="term" value="F:DNA binding"/>
    <property type="evidence" value="ECO:0007669"/>
    <property type="project" value="UniProtKB-KW"/>
</dbReference>
<dbReference type="AlphaFoldDB" id="A0A3N4MAM4"/>
<protein>
    <submittedName>
        <fullName evidence="2">DNA-binding protein</fullName>
    </submittedName>
</protein>